<dbReference type="Proteomes" id="UP001519460">
    <property type="component" value="Unassembled WGS sequence"/>
</dbReference>
<accession>A0ABD0M812</accession>
<feature type="region of interest" description="Disordered" evidence="1">
    <location>
        <begin position="86"/>
        <end position="110"/>
    </location>
</feature>
<dbReference type="PROSITE" id="PS51257">
    <property type="entry name" value="PROKAR_LIPOPROTEIN"/>
    <property type="match status" value="1"/>
</dbReference>
<protein>
    <submittedName>
        <fullName evidence="2">Uncharacterized protein</fullName>
    </submittedName>
</protein>
<evidence type="ECO:0000256" key="1">
    <source>
        <dbReference type="SAM" id="MobiDB-lite"/>
    </source>
</evidence>
<evidence type="ECO:0000313" key="2">
    <source>
        <dbReference type="EMBL" id="KAK7507974.1"/>
    </source>
</evidence>
<proteinExistence type="predicted"/>
<comment type="caution">
    <text evidence="2">The sequence shown here is derived from an EMBL/GenBank/DDBJ whole genome shotgun (WGS) entry which is preliminary data.</text>
</comment>
<sequence length="110" mass="11655">MKIHFSVSPASVLGCGGLTIDQVKSVKGDSNGCRQISQKTGTVLKETIQVYSVRKKNGPVAYGNGPLGSHTAAELLTVVERVDSPGVARAAMTSDTVNPGKRRKPPEREH</sequence>
<evidence type="ECO:0000313" key="3">
    <source>
        <dbReference type="Proteomes" id="UP001519460"/>
    </source>
</evidence>
<dbReference type="EMBL" id="JACVVK020000003">
    <property type="protein sequence ID" value="KAK7507974.1"/>
    <property type="molecule type" value="Genomic_DNA"/>
</dbReference>
<organism evidence="2 3">
    <name type="scientific">Batillaria attramentaria</name>
    <dbReference type="NCBI Taxonomy" id="370345"/>
    <lineage>
        <taxon>Eukaryota</taxon>
        <taxon>Metazoa</taxon>
        <taxon>Spiralia</taxon>
        <taxon>Lophotrochozoa</taxon>
        <taxon>Mollusca</taxon>
        <taxon>Gastropoda</taxon>
        <taxon>Caenogastropoda</taxon>
        <taxon>Sorbeoconcha</taxon>
        <taxon>Cerithioidea</taxon>
        <taxon>Batillariidae</taxon>
        <taxon>Batillaria</taxon>
    </lineage>
</organism>
<feature type="compositionally biased region" description="Basic residues" evidence="1">
    <location>
        <begin position="100"/>
        <end position="110"/>
    </location>
</feature>
<dbReference type="AlphaFoldDB" id="A0ABD0M812"/>
<name>A0ABD0M812_9CAEN</name>
<reference evidence="2 3" key="1">
    <citation type="journal article" date="2023" name="Sci. Data">
        <title>Genome assembly of the Korean intertidal mud-creeper Batillaria attramentaria.</title>
        <authorList>
            <person name="Patra A.K."/>
            <person name="Ho P.T."/>
            <person name="Jun S."/>
            <person name="Lee S.J."/>
            <person name="Kim Y."/>
            <person name="Won Y.J."/>
        </authorList>
    </citation>
    <scope>NUCLEOTIDE SEQUENCE [LARGE SCALE GENOMIC DNA]</scope>
    <source>
        <strain evidence="2">Wonlab-2016</strain>
    </source>
</reference>
<keyword evidence="3" id="KW-1185">Reference proteome</keyword>
<gene>
    <name evidence="2" type="ORF">BaRGS_00000939</name>
</gene>